<reference evidence="3 4" key="1">
    <citation type="submission" date="2018-11" db="EMBL/GenBank/DDBJ databases">
        <title>Genomes From Bacteria Associated with the Canine Oral Cavity: a Test Case for Automated Genome-Based Taxonomic Assignment.</title>
        <authorList>
            <person name="Coil D.A."/>
            <person name="Jospin G."/>
            <person name="Darling A.E."/>
            <person name="Wallis C."/>
            <person name="Davis I.J."/>
            <person name="Harris S."/>
            <person name="Eisen J.A."/>
            <person name="Holcombe L.J."/>
            <person name="O'Flynn C."/>
        </authorList>
    </citation>
    <scope>NUCLEOTIDE SEQUENCE [LARGE SCALE GENOMIC DNA]</scope>
    <source>
        <strain evidence="3 4">OH4621_COT-116</strain>
    </source>
</reference>
<gene>
    <name evidence="3" type="ORF">EII38_07755</name>
</gene>
<evidence type="ECO:0000313" key="4">
    <source>
        <dbReference type="Proteomes" id="UP000281771"/>
    </source>
</evidence>
<evidence type="ECO:0000259" key="2">
    <source>
        <dbReference type="Pfam" id="PF05193"/>
    </source>
</evidence>
<evidence type="ECO:0000313" key="3">
    <source>
        <dbReference type="EMBL" id="RRD30493.1"/>
    </source>
</evidence>
<dbReference type="AlphaFoldDB" id="A0A3P1VD88"/>
<dbReference type="STRING" id="1123309.GCA_000377005_00609"/>
<dbReference type="SUPFAM" id="SSF63411">
    <property type="entry name" value="LuxS/MPP-like metallohydrolase"/>
    <property type="match status" value="2"/>
</dbReference>
<dbReference type="InterPro" id="IPR007863">
    <property type="entry name" value="Peptidase_M16_C"/>
</dbReference>
<dbReference type="Pfam" id="PF00675">
    <property type="entry name" value="Peptidase_M16"/>
    <property type="match status" value="1"/>
</dbReference>
<dbReference type="InterPro" id="IPR050361">
    <property type="entry name" value="MPP/UQCRC_Complex"/>
</dbReference>
<dbReference type="GO" id="GO:0046872">
    <property type="term" value="F:metal ion binding"/>
    <property type="evidence" value="ECO:0007669"/>
    <property type="project" value="InterPro"/>
</dbReference>
<accession>A0A3P1VD88</accession>
<feature type="domain" description="Peptidase M16 C-terminal" evidence="2">
    <location>
        <begin position="187"/>
        <end position="364"/>
    </location>
</feature>
<dbReference type="InterPro" id="IPR011765">
    <property type="entry name" value="Pept_M16_N"/>
</dbReference>
<dbReference type="Pfam" id="PF05193">
    <property type="entry name" value="Peptidase_M16_C"/>
    <property type="match status" value="1"/>
</dbReference>
<dbReference type="NCBIfam" id="NF047421">
    <property type="entry name" value="YfmH_fam"/>
    <property type="match status" value="1"/>
</dbReference>
<feature type="domain" description="Peptidase M16 N-terminal" evidence="1">
    <location>
        <begin position="68"/>
        <end position="179"/>
    </location>
</feature>
<keyword evidence="4" id="KW-1185">Reference proteome</keyword>
<dbReference type="EMBL" id="RQZA01000007">
    <property type="protein sequence ID" value="RRD30493.1"/>
    <property type="molecule type" value="Genomic_DNA"/>
</dbReference>
<name>A0A3P1VD88_9STRE</name>
<sequence length="430" mass="49499">MKYLGLEEKNYPYLESPLYKGRLTNGLTVYLQPKPGFKETYGMMTVGFGAVDTVLKLKDKPEFVTYPAGMAHFLEHKLFEMRNGKDVLQEFSKLGADANAYTSFYQTSYLFSTARKVLQNLALLQDFVHEVSFTEESVEREKAIIAQEIEMYQDDPESRLYNEILASLYPGSPLQEDIAGSVHSIQDITVQSLNETFQAFYQPQNMTLFLVGNIELEATWKAIQEREARRQGRDFSVERQMLTHQPILSHRTSQMVVASPKLAIGIRGNKQLAPDMLYRFRLSLSLLFSMLFGWTSTRFQSLYKQGKIDNSFSFHLEVRPEYHFFVLTMDTKEPVSLSKNLRRAIQQFASDPDVSTKHLEIVKRKAYGDFIASLNSLHFTASHFMQYLSDDETIFDLPEIIESIDLEEVLATGHQFLSDCDMTDFIIFPK</sequence>
<dbReference type="RefSeq" id="WP_124777496.1">
    <property type="nucleotide sequence ID" value="NZ_RQZA01000007.1"/>
</dbReference>
<dbReference type="PANTHER" id="PTHR11851">
    <property type="entry name" value="METALLOPROTEASE"/>
    <property type="match status" value="1"/>
</dbReference>
<dbReference type="Proteomes" id="UP000281771">
    <property type="component" value="Unassembled WGS sequence"/>
</dbReference>
<dbReference type="Gene3D" id="3.30.830.10">
    <property type="entry name" value="Metalloenzyme, LuxS/M16 peptidase-like"/>
    <property type="match status" value="2"/>
</dbReference>
<protein>
    <submittedName>
        <fullName evidence="3">Insulinase family protein</fullName>
    </submittedName>
</protein>
<comment type="caution">
    <text evidence="3">The sequence shown here is derived from an EMBL/GenBank/DDBJ whole genome shotgun (WGS) entry which is preliminary data.</text>
</comment>
<dbReference type="InterPro" id="IPR011249">
    <property type="entry name" value="Metalloenz_LuxS/M16"/>
</dbReference>
<evidence type="ECO:0000259" key="1">
    <source>
        <dbReference type="Pfam" id="PF00675"/>
    </source>
</evidence>
<organism evidence="3 4">
    <name type="scientific">Streptococcus minor</name>
    <dbReference type="NCBI Taxonomy" id="229549"/>
    <lineage>
        <taxon>Bacteria</taxon>
        <taxon>Bacillati</taxon>
        <taxon>Bacillota</taxon>
        <taxon>Bacilli</taxon>
        <taxon>Lactobacillales</taxon>
        <taxon>Streptococcaceae</taxon>
        <taxon>Streptococcus</taxon>
    </lineage>
</organism>
<dbReference type="PANTHER" id="PTHR11851:SF134">
    <property type="entry name" value="ZINC-DEPENDENT PROTEASE"/>
    <property type="match status" value="1"/>
</dbReference>
<proteinExistence type="predicted"/>